<evidence type="ECO:0000256" key="4">
    <source>
        <dbReference type="ARBA" id="ARBA00022519"/>
    </source>
</evidence>
<feature type="transmembrane region" description="Helical" evidence="9">
    <location>
        <begin position="50"/>
        <end position="67"/>
    </location>
</feature>
<name>A0A0W1A111_9GAMM</name>
<keyword evidence="7 9" id="KW-0472">Membrane</keyword>
<dbReference type="RefSeq" id="WP_058481610.1">
    <property type="nucleotide sequence ID" value="NZ_CAAAIQ010000022.1"/>
</dbReference>
<dbReference type="PATRIC" id="fig|66969.6.peg.3278"/>
<evidence type="ECO:0000313" key="11">
    <source>
        <dbReference type="Proteomes" id="UP000054729"/>
    </source>
</evidence>
<keyword evidence="4" id="KW-0997">Cell inner membrane</keyword>
<keyword evidence="11" id="KW-1185">Reference proteome</keyword>
<dbReference type="OrthoDB" id="9814020at2"/>
<evidence type="ECO:0000256" key="3">
    <source>
        <dbReference type="ARBA" id="ARBA00022475"/>
    </source>
</evidence>
<evidence type="ECO:0000256" key="7">
    <source>
        <dbReference type="ARBA" id="ARBA00023136"/>
    </source>
</evidence>
<evidence type="ECO:0000256" key="6">
    <source>
        <dbReference type="ARBA" id="ARBA00022989"/>
    </source>
</evidence>
<dbReference type="PANTHER" id="PTHR30574">
    <property type="entry name" value="INNER MEMBRANE PROTEIN YEDE"/>
    <property type="match status" value="1"/>
</dbReference>
<dbReference type="InterPro" id="IPR007272">
    <property type="entry name" value="Sulf_transp_TsuA/YedE"/>
</dbReference>
<dbReference type="Pfam" id="PF04143">
    <property type="entry name" value="Sulf_transp"/>
    <property type="match status" value="1"/>
</dbReference>
<evidence type="ECO:0000256" key="9">
    <source>
        <dbReference type="SAM" id="Phobius"/>
    </source>
</evidence>
<feature type="transmembrane region" description="Helical" evidence="9">
    <location>
        <begin position="117"/>
        <end position="135"/>
    </location>
</feature>
<dbReference type="STRING" id="66969.Lwal_3007"/>
<dbReference type="PANTHER" id="PTHR30574:SF1">
    <property type="entry name" value="SULPHUR TRANSPORT DOMAIN-CONTAINING PROTEIN"/>
    <property type="match status" value="1"/>
</dbReference>
<evidence type="ECO:0000313" key="10">
    <source>
        <dbReference type="EMBL" id="KTD74966.1"/>
    </source>
</evidence>
<sequence>MIIQMQVVLGGVLLGLAAGLMLLLRGKVLGCSGILFRTWDLTTHTLNMENLLFLAGLFLSGLLFNYYQNIPNPTSLFKTNYWLMVLGGVLVGSGTFLSNGCTSGHGLCGLSLWRKRSIIAVCVFFPVAIIISHLVH</sequence>
<evidence type="ECO:0000256" key="5">
    <source>
        <dbReference type="ARBA" id="ARBA00022692"/>
    </source>
</evidence>
<evidence type="ECO:0000256" key="1">
    <source>
        <dbReference type="ARBA" id="ARBA00004429"/>
    </source>
</evidence>
<comment type="subcellular location">
    <subcellularLocation>
        <location evidence="1">Cell inner membrane</location>
        <topology evidence="1">Multi-pass membrane protein</topology>
    </subcellularLocation>
</comment>
<comment type="caution">
    <text evidence="10">The sequence shown here is derived from an EMBL/GenBank/DDBJ whole genome shotgun (WGS) entry which is preliminary data.</text>
</comment>
<comment type="similarity">
    <text evidence="8">Belongs to the TsuA/YedE (TC 9.B.102) family.</text>
</comment>
<keyword evidence="5 9" id="KW-0812">Transmembrane</keyword>
<dbReference type="Proteomes" id="UP000054729">
    <property type="component" value="Unassembled WGS sequence"/>
</dbReference>
<gene>
    <name evidence="10" type="ORF">Lwal_3007</name>
</gene>
<dbReference type="EMBL" id="LNZB01000060">
    <property type="protein sequence ID" value="KTD74966.1"/>
    <property type="molecule type" value="Genomic_DNA"/>
</dbReference>
<dbReference type="GO" id="GO:0005886">
    <property type="term" value="C:plasma membrane"/>
    <property type="evidence" value="ECO:0007669"/>
    <property type="project" value="UniProtKB-SubCell"/>
</dbReference>
<proteinExistence type="inferred from homology"/>
<dbReference type="AlphaFoldDB" id="A0A0W1A111"/>
<protein>
    <submittedName>
        <fullName evidence="10">Transmembrane protein</fullName>
    </submittedName>
</protein>
<reference evidence="10 11" key="1">
    <citation type="submission" date="2015-11" db="EMBL/GenBank/DDBJ databases">
        <title>Genomic analysis of 38 Legionella species identifies large and diverse effector repertoires.</title>
        <authorList>
            <person name="Burstein D."/>
            <person name="Amaro F."/>
            <person name="Zusman T."/>
            <person name="Lifshitz Z."/>
            <person name="Cohen O."/>
            <person name="Gilbert J.A."/>
            <person name="Pupko T."/>
            <person name="Shuman H.A."/>
            <person name="Segal G."/>
        </authorList>
    </citation>
    <scope>NUCLEOTIDE SEQUENCE [LARGE SCALE GENOMIC DNA]</scope>
    <source>
        <strain evidence="10 11">ATCC 51914</strain>
    </source>
</reference>
<organism evidence="10 11">
    <name type="scientific">Legionella waltersii</name>
    <dbReference type="NCBI Taxonomy" id="66969"/>
    <lineage>
        <taxon>Bacteria</taxon>
        <taxon>Pseudomonadati</taxon>
        <taxon>Pseudomonadota</taxon>
        <taxon>Gammaproteobacteria</taxon>
        <taxon>Legionellales</taxon>
        <taxon>Legionellaceae</taxon>
        <taxon>Legionella</taxon>
    </lineage>
</organism>
<accession>A0A0W1A111</accession>
<evidence type="ECO:0000256" key="2">
    <source>
        <dbReference type="ARBA" id="ARBA00022448"/>
    </source>
</evidence>
<keyword evidence="3" id="KW-1003">Cell membrane</keyword>
<evidence type="ECO:0000256" key="8">
    <source>
        <dbReference type="ARBA" id="ARBA00035655"/>
    </source>
</evidence>
<keyword evidence="2" id="KW-0813">Transport</keyword>
<keyword evidence="6 9" id="KW-1133">Transmembrane helix</keyword>
<feature type="transmembrane region" description="Helical" evidence="9">
    <location>
        <begin position="79"/>
        <end position="97"/>
    </location>
</feature>